<gene>
    <name evidence="1" type="ORF">NDU88_002054</name>
</gene>
<organism evidence="1 2">
    <name type="scientific">Pleurodeles waltl</name>
    <name type="common">Iberian ribbed newt</name>
    <dbReference type="NCBI Taxonomy" id="8319"/>
    <lineage>
        <taxon>Eukaryota</taxon>
        <taxon>Metazoa</taxon>
        <taxon>Chordata</taxon>
        <taxon>Craniata</taxon>
        <taxon>Vertebrata</taxon>
        <taxon>Euteleostomi</taxon>
        <taxon>Amphibia</taxon>
        <taxon>Batrachia</taxon>
        <taxon>Caudata</taxon>
        <taxon>Salamandroidea</taxon>
        <taxon>Salamandridae</taxon>
        <taxon>Pleurodelinae</taxon>
        <taxon>Pleurodeles</taxon>
    </lineage>
</organism>
<dbReference type="Proteomes" id="UP001066276">
    <property type="component" value="Chromosome 5"/>
</dbReference>
<sequence>HLLFHFLIHANILEEKSGRFKKKYLVNVFYPLISIEAEVILCGRQPRLTHLRLQKLGVSRLNRVSPTCTSLHLLGFTI</sequence>
<proteinExistence type="predicted"/>
<evidence type="ECO:0000313" key="1">
    <source>
        <dbReference type="EMBL" id="KAJ1149239.1"/>
    </source>
</evidence>
<dbReference type="AlphaFoldDB" id="A0AAV7RDD8"/>
<evidence type="ECO:0000313" key="2">
    <source>
        <dbReference type="Proteomes" id="UP001066276"/>
    </source>
</evidence>
<protein>
    <submittedName>
        <fullName evidence="1">Uncharacterized protein</fullName>
    </submittedName>
</protein>
<reference evidence="1" key="1">
    <citation type="journal article" date="2022" name="bioRxiv">
        <title>Sequencing and chromosome-scale assembly of the giantPleurodeles waltlgenome.</title>
        <authorList>
            <person name="Brown T."/>
            <person name="Elewa A."/>
            <person name="Iarovenko S."/>
            <person name="Subramanian E."/>
            <person name="Araus A.J."/>
            <person name="Petzold A."/>
            <person name="Susuki M."/>
            <person name="Suzuki K.-i.T."/>
            <person name="Hayashi T."/>
            <person name="Toyoda A."/>
            <person name="Oliveira C."/>
            <person name="Osipova E."/>
            <person name="Leigh N.D."/>
            <person name="Simon A."/>
            <person name="Yun M.H."/>
        </authorList>
    </citation>
    <scope>NUCLEOTIDE SEQUENCE</scope>
    <source>
        <strain evidence="1">20211129_DDA</strain>
        <tissue evidence="1">Liver</tissue>
    </source>
</reference>
<comment type="caution">
    <text evidence="1">The sequence shown here is derived from an EMBL/GenBank/DDBJ whole genome shotgun (WGS) entry which is preliminary data.</text>
</comment>
<feature type="non-terminal residue" evidence="1">
    <location>
        <position position="78"/>
    </location>
</feature>
<keyword evidence="2" id="KW-1185">Reference proteome</keyword>
<accession>A0AAV7RDD8</accession>
<dbReference type="EMBL" id="JANPWB010000009">
    <property type="protein sequence ID" value="KAJ1149239.1"/>
    <property type="molecule type" value="Genomic_DNA"/>
</dbReference>
<feature type="non-terminal residue" evidence="1">
    <location>
        <position position="1"/>
    </location>
</feature>
<name>A0AAV7RDD8_PLEWA</name>